<proteinExistence type="predicted"/>
<reference evidence="2" key="1">
    <citation type="journal article" date="2023" name="Arch. Microbiol.">
        <title>Desulfoferula mesophilus gen. nov. sp. nov., a mesophilic sulfate-reducing bacterium isolated from a brackish lake sediment.</title>
        <authorList>
            <person name="Watanabe T."/>
            <person name="Yabe T."/>
            <person name="Tsuji J.M."/>
            <person name="Fukui M."/>
        </authorList>
    </citation>
    <scope>NUCLEOTIDE SEQUENCE [LARGE SCALE GENOMIC DNA]</scope>
    <source>
        <strain evidence="2">12FAK</strain>
    </source>
</reference>
<dbReference type="SUPFAM" id="SSF52091">
    <property type="entry name" value="SpoIIaa-like"/>
    <property type="match status" value="1"/>
</dbReference>
<dbReference type="InterPro" id="IPR021866">
    <property type="entry name" value="SpoIIAA-like"/>
</dbReference>
<dbReference type="Pfam" id="PF11964">
    <property type="entry name" value="SpoIIAA-like"/>
    <property type="match status" value="1"/>
</dbReference>
<dbReference type="Gene3D" id="3.40.50.10600">
    <property type="entry name" value="SpoIIaa-like domains"/>
    <property type="match status" value="1"/>
</dbReference>
<gene>
    <name evidence="1" type="ORF">FAK_32300</name>
</gene>
<dbReference type="Proteomes" id="UP001366166">
    <property type="component" value="Chromosome"/>
</dbReference>
<organism evidence="1 2">
    <name type="scientific">Desulfoferula mesophila</name>
    <dbReference type="NCBI Taxonomy" id="3058419"/>
    <lineage>
        <taxon>Bacteria</taxon>
        <taxon>Pseudomonadati</taxon>
        <taxon>Thermodesulfobacteriota</taxon>
        <taxon>Desulfarculia</taxon>
        <taxon>Desulfarculales</taxon>
        <taxon>Desulfarculaceae</taxon>
        <taxon>Desulfoferula</taxon>
    </lineage>
</organism>
<name>A0AAU9ESN7_9BACT</name>
<protein>
    <recommendedName>
        <fullName evidence="3">STAS/SEC14 domain-containing protein</fullName>
    </recommendedName>
</protein>
<evidence type="ECO:0000313" key="1">
    <source>
        <dbReference type="EMBL" id="BEQ16164.1"/>
    </source>
</evidence>
<sequence>MFKVLEGGEGPVLAVEISGSYTVEDVKAFEKAAEARLAQGHPRLNILIKIDRMDWLKIKPQAFFQDAKYAMEHIKQMRHLAIVGDSKLEEVLVKLDNLIFGREKQELIEKYFDVSDLDQAWEFVRS</sequence>
<keyword evidence="2" id="KW-1185">Reference proteome</keyword>
<dbReference type="InterPro" id="IPR038396">
    <property type="entry name" value="SpoIIAA-like_sf"/>
</dbReference>
<accession>A0AAU9ESN7</accession>
<dbReference type="EMBL" id="AP028679">
    <property type="protein sequence ID" value="BEQ16164.1"/>
    <property type="molecule type" value="Genomic_DNA"/>
</dbReference>
<evidence type="ECO:0000313" key="2">
    <source>
        <dbReference type="Proteomes" id="UP001366166"/>
    </source>
</evidence>
<evidence type="ECO:0008006" key="3">
    <source>
        <dbReference type="Google" id="ProtNLM"/>
    </source>
</evidence>
<dbReference type="KEGG" id="dmp:FAK_32300"/>
<dbReference type="AlphaFoldDB" id="A0AAU9ESN7"/>
<dbReference type="RefSeq" id="WP_338601626.1">
    <property type="nucleotide sequence ID" value="NZ_AP028679.1"/>
</dbReference>
<dbReference type="InterPro" id="IPR036513">
    <property type="entry name" value="STAS_dom_sf"/>
</dbReference>